<dbReference type="Gene3D" id="1.10.10.1320">
    <property type="entry name" value="Anti-sigma factor, zinc-finger domain"/>
    <property type="match status" value="1"/>
</dbReference>
<dbReference type="AlphaFoldDB" id="A0A849HKZ1"/>
<dbReference type="SUPFAM" id="SSF88946">
    <property type="entry name" value="Sigma2 domain of RNA polymerase sigma factors"/>
    <property type="match status" value="1"/>
</dbReference>
<keyword evidence="2 6" id="KW-0805">Transcription regulation</keyword>
<dbReference type="GO" id="GO:0006352">
    <property type="term" value="P:DNA-templated transcription initiation"/>
    <property type="evidence" value="ECO:0007669"/>
    <property type="project" value="InterPro"/>
</dbReference>
<dbReference type="NCBIfam" id="TIGR02937">
    <property type="entry name" value="sigma70-ECF"/>
    <property type="match status" value="1"/>
</dbReference>
<comment type="similarity">
    <text evidence="1 6">Belongs to the sigma-70 factor family. ECF subfamily.</text>
</comment>
<evidence type="ECO:0000259" key="9">
    <source>
        <dbReference type="Pfam" id="PF13490"/>
    </source>
</evidence>
<organism evidence="10 11">
    <name type="scientific">Knoellia koreensis</name>
    <dbReference type="NCBI Taxonomy" id="2730921"/>
    <lineage>
        <taxon>Bacteria</taxon>
        <taxon>Bacillati</taxon>
        <taxon>Actinomycetota</taxon>
        <taxon>Actinomycetes</taxon>
        <taxon>Micrococcales</taxon>
        <taxon>Intrasporangiaceae</taxon>
        <taxon>Knoellia</taxon>
    </lineage>
</organism>
<dbReference type="InterPro" id="IPR013325">
    <property type="entry name" value="RNA_pol_sigma_r2"/>
</dbReference>
<gene>
    <name evidence="10" type="ORF">HJG52_13515</name>
</gene>
<dbReference type="PROSITE" id="PS01063">
    <property type="entry name" value="SIGMA70_ECF"/>
    <property type="match status" value="1"/>
</dbReference>
<keyword evidence="3 6" id="KW-0731">Sigma factor</keyword>
<evidence type="ECO:0000256" key="2">
    <source>
        <dbReference type="ARBA" id="ARBA00023015"/>
    </source>
</evidence>
<feature type="domain" description="RNA polymerase sigma factor 70 region 4 type 2" evidence="8">
    <location>
        <begin position="108"/>
        <end position="158"/>
    </location>
</feature>
<feature type="domain" description="RNA polymerase sigma-70 region 2" evidence="7">
    <location>
        <begin position="11"/>
        <end position="72"/>
    </location>
</feature>
<evidence type="ECO:0000313" key="10">
    <source>
        <dbReference type="EMBL" id="NNM47021.1"/>
    </source>
</evidence>
<dbReference type="InterPro" id="IPR007627">
    <property type="entry name" value="RNA_pol_sigma70_r2"/>
</dbReference>
<keyword evidence="11" id="KW-1185">Reference proteome</keyword>
<accession>A0A849HKZ1</accession>
<evidence type="ECO:0000256" key="5">
    <source>
        <dbReference type="ARBA" id="ARBA00023163"/>
    </source>
</evidence>
<dbReference type="PANTHER" id="PTHR43133">
    <property type="entry name" value="RNA POLYMERASE ECF-TYPE SIGMA FACTO"/>
    <property type="match status" value="1"/>
</dbReference>
<dbReference type="PANTHER" id="PTHR43133:SF8">
    <property type="entry name" value="RNA POLYMERASE SIGMA FACTOR HI_1459-RELATED"/>
    <property type="match status" value="1"/>
</dbReference>
<protein>
    <recommendedName>
        <fullName evidence="6">RNA polymerase sigma factor</fullName>
    </recommendedName>
</protein>
<comment type="caution">
    <text evidence="10">The sequence shown here is derived from an EMBL/GenBank/DDBJ whole genome shotgun (WGS) entry which is preliminary data.</text>
</comment>
<sequence length="252" mass="28536">MIDADTLVAEVPGLMRYARTIVRDQALAEDLVQETLVRALERGHSFRGDSSLATWLHRILHNAAVDHSRRHREEPTEDVTTLVEERWRDERYSVDASVVTARAETVEALKDSLLRLPLIYRTALVLHDMEGLTMPQIARIQQVQLPAAKQRLRRGRMLLVTALASQWERRVAIAGVPLTCWDARSRVSDYLDDTLAARERHLVETHLADCPTCPPLFDALVQTRRCVGLLRDPDSTIPADLVKRIVEASRAS</sequence>
<dbReference type="Pfam" id="PF08281">
    <property type="entry name" value="Sigma70_r4_2"/>
    <property type="match status" value="1"/>
</dbReference>
<dbReference type="SUPFAM" id="SSF88659">
    <property type="entry name" value="Sigma3 and sigma4 domains of RNA polymerase sigma factors"/>
    <property type="match status" value="1"/>
</dbReference>
<keyword evidence="5 6" id="KW-0804">Transcription</keyword>
<dbReference type="InterPro" id="IPR014284">
    <property type="entry name" value="RNA_pol_sigma-70_dom"/>
</dbReference>
<name>A0A849HKZ1_9MICO</name>
<dbReference type="Pfam" id="PF13490">
    <property type="entry name" value="zf-HC2"/>
    <property type="match status" value="1"/>
</dbReference>
<evidence type="ECO:0000256" key="6">
    <source>
        <dbReference type="RuleBase" id="RU000716"/>
    </source>
</evidence>
<dbReference type="GO" id="GO:0003677">
    <property type="term" value="F:DNA binding"/>
    <property type="evidence" value="ECO:0007669"/>
    <property type="project" value="UniProtKB-KW"/>
</dbReference>
<evidence type="ECO:0000256" key="3">
    <source>
        <dbReference type="ARBA" id="ARBA00023082"/>
    </source>
</evidence>
<evidence type="ECO:0000259" key="8">
    <source>
        <dbReference type="Pfam" id="PF08281"/>
    </source>
</evidence>
<dbReference type="Proteomes" id="UP000588586">
    <property type="component" value="Unassembled WGS sequence"/>
</dbReference>
<dbReference type="GO" id="GO:0006950">
    <property type="term" value="P:response to stress"/>
    <property type="evidence" value="ECO:0007669"/>
    <property type="project" value="UniProtKB-ARBA"/>
</dbReference>
<reference evidence="10 11" key="1">
    <citation type="submission" date="2020-04" db="EMBL/GenBank/DDBJ databases">
        <title>Knoellia sp. isolate from air conditioner.</title>
        <authorList>
            <person name="Chea S."/>
            <person name="Kim D.-U."/>
        </authorList>
    </citation>
    <scope>NUCLEOTIDE SEQUENCE [LARGE SCALE GENOMIC DNA]</scope>
    <source>
        <strain evidence="10 11">DB2414S</strain>
    </source>
</reference>
<dbReference type="InterPro" id="IPR027383">
    <property type="entry name" value="Znf_put"/>
</dbReference>
<dbReference type="InterPro" id="IPR013249">
    <property type="entry name" value="RNA_pol_sigma70_r4_t2"/>
</dbReference>
<dbReference type="Gene3D" id="1.10.1740.10">
    <property type="match status" value="1"/>
</dbReference>
<dbReference type="RefSeq" id="WP_171244045.1">
    <property type="nucleotide sequence ID" value="NZ_JABEPQ010000002.1"/>
</dbReference>
<dbReference type="EMBL" id="JABEPQ010000002">
    <property type="protein sequence ID" value="NNM47021.1"/>
    <property type="molecule type" value="Genomic_DNA"/>
</dbReference>
<evidence type="ECO:0000256" key="4">
    <source>
        <dbReference type="ARBA" id="ARBA00023125"/>
    </source>
</evidence>
<dbReference type="InterPro" id="IPR041916">
    <property type="entry name" value="Anti_sigma_zinc_sf"/>
</dbReference>
<evidence type="ECO:0000259" key="7">
    <source>
        <dbReference type="Pfam" id="PF04542"/>
    </source>
</evidence>
<dbReference type="GO" id="GO:0016987">
    <property type="term" value="F:sigma factor activity"/>
    <property type="evidence" value="ECO:0007669"/>
    <property type="project" value="UniProtKB-KW"/>
</dbReference>
<proteinExistence type="inferred from homology"/>
<feature type="domain" description="Putative zinc-finger" evidence="9">
    <location>
        <begin position="182"/>
        <end position="213"/>
    </location>
</feature>
<evidence type="ECO:0000256" key="1">
    <source>
        <dbReference type="ARBA" id="ARBA00010641"/>
    </source>
</evidence>
<dbReference type="InterPro" id="IPR039425">
    <property type="entry name" value="RNA_pol_sigma-70-like"/>
</dbReference>
<dbReference type="InterPro" id="IPR013324">
    <property type="entry name" value="RNA_pol_sigma_r3/r4-like"/>
</dbReference>
<keyword evidence="4 6" id="KW-0238">DNA-binding</keyword>
<dbReference type="Pfam" id="PF04542">
    <property type="entry name" value="Sigma70_r2"/>
    <property type="match status" value="1"/>
</dbReference>
<dbReference type="Gene3D" id="1.10.10.10">
    <property type="entry name" value="Winged helix-like DNA-binding domain superfamily/Winged helix DNA-binding domain"/>
    <property type="match status" value="1"/>
</dbReference>
<dbReference type="InterPro" id="IPR000838">
    <property type="entry name" value="RNA_pol_sigma70_ECF_CS"/>
</dbReference>
<dbReference type="InterPro" id="IPR036388">
    <property type="entry name" value="WH-like_DNA-bd_sf"/>
</dbReference>
<evidence type="ECO:0000313" key="11">
    <source>
        <dbReference type="Proteomes" id="UP000588586"/>
    </source>
</evidence>